<dbReference type="PANTHER" id="PTHR31485:SF4">
    <property type="entry name" value="HYDROXYPROLINE O-ARABINOSYLTRANSFERASE RDN1"/>
    <property type="match status" value="1"/>
</dbReference>
<evidence type="ECO:0000256" key="6">
    <source>
        <dbReference type="ARBA" id="ARBA00023136"/>
    </source>
</evidence>
<dbReference type="InterPro" id="IPR044845">
    <property type="entry name" value="HPAT/SRGT1-like"/>
</dbReference>
<gene>
    <name evidence="8" type="ORF">F3Y22_tig00111708pilonHSYRG00295</name>
</gene>
<name>A0A6A2XHF2_HIBSY</name>
<keyword evidence="5" id="KW-1133">Transmembrane helix</keyword>
<evidence type="ECO:0000313" key="9">
    <source>
        <dbReference type="Proteomes" id="UP000436088"/>
    </source>
</evidence>
<keyword evidence="9" id="KW-1185">Reference proteome</keyword>
<reference evidence="8" key="1">
    <citation type="submission" date="2019-09" db="EMBL/GenBank/DDBJ databases">
        <title>Draft genome information of white flower Hibiscus syriacus.</title>
        <authorList>
            <person name="Kim Y.-M."/>
        </authorList>
    </citation>
    <scope>NUCLEOTIDE SEQUENCE [LARGE SCALE GENOMIC DNA]</scope>
    <source>
        <strain evidence="8">YM2019G1</strain>
    </source>
</reference>
<dbReference type="Proteomes" id="UP000436088">
    <property type="component" value="Unassembled WGS sequence"/>
</dbReference>
<feature type="domain" description="Hydroxyproline O-arabinosyltransferase-like" evidence="7">
    <location>
        <begin position="61"/>
        <end position="114"/>
    </location>
</feature>
<evidence type="ECO:0000256" key="3">
    <source>
        <dbReference type="ARBA" id="ARBA00022679"/>
    </source>
</evidence>
<evidence type="ECO:0000256" key="1">
    <source>
        <dbReference type="ARBA" id="ARBA00004167"/>
    </source>
</evidence>
<dbReference type="GO" id="GO:0016020">
    <property type="term" value="C:membrane"/>
    <property type="evidence" value="ECO:0007669"/>
    <property type="project" value="UniProtKB-SubCell"/>
</dbReference>
<dbReference type="EMBL" id="VEPZ02001408">
    <property type="protein sequence ID" value="KAE8674938.1"/>
    <property type="molecule type" value="Genomic_DNA"/>
</dbReference>
<keyword evidence="2" id="KW-0328">Glycosyltransferase</keyword>
<keyword evidence="4" id="KW-0812">Transmembrane</keyword>
<evidence type="ECO:0000256" key="2">
    <source>
        <dbReference type="ARBA" id="ARBA00022676"/>
    </source>
</evidence>
<evidence type="ECO:0000256" key="4">
    <source>
        <dbReference type="ARBA" id="ARBA00022692"/>
    </source>
</evidence>
<comment type="caution">
    <text evidence="8">The sequence shown here is derived from an EMBL/GenBank/DDBJ whole genome shotgun (WGS) entry which is preliminary data.</text>
</comment>
<feature type="domain" description="Hydroxyproline O-arabinosyltransferase-like" evidence="7">
    <location>
        <begin position="4"/>
        <end position="30"/>
    </location>
</feature>
<evidence type="ECO:0000259" key="7">
    <source>
        <dbReference type="Pfam" id="PF23452"/>
    </source>
</evidence>
<proteinExistence type="predicted"/>
<dbReference type="Pfam" id="PF23452">
    <property type="entry name" value="HPAT"/>
    <property type="match status" value="2"/>
</dbReference>
<keyword evidence="3" id="KW-0808">Transferase</keyword>
<comment type="subcellular location">
    <subcellularLocation>
        <location evidence="1">Membrane</location>
        <topology evidence="1">Single-pass membrane protein</topology>
    </subcellularLocation>
</comment>
<dbReference type="PANTHER" id="PTHR31485">
    <property type="entry name" value="PEPTIDYL SERINE ALPHA-GALACTOSYLTRANSFERASE"/>
    <property type="match status" value="1"/>
</dbReference>
<dbReference type="InterPro" id="IPR056508">
    <property type="entry name" value="HPAT-like"/>
</dbReference>
<organism evidence="8 9">
    <name type="scientific">Hibiscus syriacus</name>
    <name type="common">Rose of Sharon</name>
    <dbReference type="NCBI Taxonomy" id="106335"/>
    <lineage>
        <taxon>Eukaryota</taxon>
        <taxon>Viridiplantae</taxon>
        <taxon>Streptophyta</taxon>
        <taxon>Embryophyta</taxon>
        <taxon>Tracheophyta</taxon>
        <taxon>Spermatophyta</taxon>
        <taxon>Magnoliopsida</taxon>
        <taxon>eudicotyledons</taxon>
        <taxon>Gunneridae</taxon>
        <taxon>Pentapetalae</taxon>
        <taxon>rosids</taxon>
        <taxon>malvids</taxon>
        <taxon>Malvales</taxon>
        <taxon>Malvaceae</taxon>
        <taxon>Malvoideae</taxon>
        <taxon>Hibiscus</taxon>
    </lineage>
</organism>
<protein>
    <submittedName>
        <fullName evidence="8">Phosphoesterase family protein</fullName>
    </submittedName>
</protein>
<dbReference type="GO" id="GO:0016757">
    <property type="term" value="F:glycosyltransferase activity"/>
    <property type="evidence" value="ECO:0007669"/>
    <property type="project" value="UniProtKB-KW"/>
</dbReference>
<dbReference type="AlphaFoldDB" id="A0A6A2XHF2"/>
<accession>A0A6A2XHF2</accession>
<evidence type="ECO:0000256" key="5">
    <source>
        <dbReference type="ARBA" id="ARBA00022989"/>
    </source>
</evidence>
<evidence type="ECO:0000313" key="8">
    <source>
        <dbReference type="EMBL" id="KAE8674938.1"/>
    </source>
</evidence>
<keyword evidence="6" id="KW-0472">Membrane</keyword>
<sequence length="116" mass="13123">MPGSEMGKFTRILHSGKPDSLMEEIPTFKISPTWMNLSLRMKDDPATDQAFGWVLEMSARCDYNLKGELTYGKIGEWHFNKRSHLSGPPLSVPESVVRLVQMVNEATANIPNWDTL</sequence>